<reference evidence="3 4" key="1">
    <citation type="submission" date="2015-06" db="EMBL/GenBank/DDBJ databases">
        <title>Survival trade-offs in plant roots during colonization by closely related pathogenic and mutualistic fungi.</title>
        <authorList>
            <person name="Hacquard S."/>
            <person name="Kracher B."/>
            <person name="Hiruma K."/>
            <person name="Weinman A."/>
            <person name="Muench P."/>
            <person name="Garrido Oter R."/>
            <person name="Ver Loren van Themaat E."/>
            <person name="Dallerey J.-F."/>
            <person name="Damm U."/>
            <person name="Henrissat B."/>
            <person name="Lespinet O."/>
            <person name="Thon M."/>
            <person name="Kemen E."/>
            <person name="McHardy A.C."/>
            <person name="Schulze-Lefert P."/>
            <person name="O'Connell R.J."/>
        </authorList>
    </citation>
    <scope>NUCLEOTIDE SEQUENCE [LARGE SCALE GENOMIC DNA]</scope>
    <source>
        <strain evidence="3 4">0861</strain>
    </source>
</reference>
<proteinExistence type="predicted"/>
<dbReference type="EMBL" id="LFIV01000140">
    <property type="protein sequence ID" value="KZL67721.1"/>
    <property type="molecule type" value="Genomic_DNA"/>
</dbReference>
<evidence type="ECO:0000259" key="2">
    <source>
        <dbReference type="Pfam" id="PF20150"/>
    </source>
</evidence>
<evidence type="ECO:0000313" key="4">
    <source>
        <dbReference type="Proteomes" id="UP000076552"/>
    </source>
</evidence>
<feature type="domain" description="2EXR" evidence="2">
    <location>
        <begin position="124"/>
        <end position="237"/>
    </location>
</feature>
<dbReference type="InterPro" id="IPR045518">
    <property type="entry name" value="2EXR"/>
</dbReference>
<evidence type="ECO:0000256" key="1">
    <source>
        <dbReference type="SAM" id="MobiDB-lite"/>
    </source>
</evidence>
<dbReference type="PANTHER" id="PTHR35910:SF6">
    <property type="entry name" value="2EXR DOMAIN-CONTAINING PROTEIN"/>
    <property type="match status" value="1"/>
</dbReference>
<sequence length="459" mass="50927">MDSAYEPGEAGGLPSQISSLQSHRPMDLSSEPAQQSSCSQDEDDYDGAVSAVRHPPGGSRTTDTHVRSAAREKDPGPWRSLEACDGFDLRTWVVAPAGDPKSTTMTPTPPSSSEGGRRVGDGVFHRFPDLPYELRSKIWRIHLERPRIVVVRGVMDTSGVEASGNELGNVACNARWYCENRSPAIFRVCAESRREAMSFFRIHLPMRSSEPDMHGYPYLNQRNPAWDRIYINPDWDLVLYQGTSRSLTMPILASDLLAYDPLGEGVAHYGSNDWPKSIWHVNPDPGFGMATLNESFAFLKTFVLCTRSTSEIARPLGEGYVYAVTGEVGPAGMLDFGLHAVDWTRGASRLVVRTPNNSMIRKALVFGKEVDHSIVNNLVTVEMTTRIQKSLAQSLCSTTDGWVIRLAWQPPDRSISHVMHLTTGLLRPPEEWHLAAPFLHWDRLVYPSGPSVTNMPAAR</sequence>
<feature type="compositionally biased region" description="Basic and acidic residues" evidence="1">
    <location>
        <begin position="62"/>
        <end position="76"/>
    </location>
</feature>
<organism evidence="3 4">
    <name type="scientific">Colletotrichum tofieldiae</name>
    <dbReference type="NCBI Taxonomy" id="708197"/>
    <lineage>
        <taxon>Eukaryota</taxon>
        <taxon>Fungi</taxon>
        <taxon>Dikarya</taxon>
        <taxon>Ascomycota</taxon>
        <taxon>Pezizomycotina</taxon>
        <taxon>Sordariomycetes</taxon>
        <taxon>Hypocreomycetidae</taxon>
        <taxon>Glomerellales</taxon>
        <taxon>Glomerellaceae</taxon>
        <taxon>Colletotrichum</taxon>
        <taxon>Colletotrichum spaethianum species complex</taxon>
    </lineage>
</organism>
<dbReference type="PANTHER" id="PTHR35910">
    <property type="entry name" value="2EXR DOMAIN-CONTAINING PROTEIN"/>
    <property type="match status" value="1"/>
</dbReference>
<dbReference type="AlphaFoldDB" id="A0A166QB26"/>
<dbReference type="Proteomes" id="UP000076552">
    <property type="component" value="Unassembled WGS sequence"/>
</dbReference>
<feature type="region of interest" description="Disordered" evidence="1">
    <location>
        <begin position="1"/>
        <end position="80"/>
    </location>
</feature>
<comment type="caution">
    <text evidence="3">The sequence shown here is derived from an EMBL/GenBank/DDBJ whole genome shotgun (WGS) entry which is preliminary data.</text>
</comment>
<evidence type="ECO:0000313" key="3">
    <source>
        <dbReference type="EMBL" id="KZL67721.1"/>
    </source>
</evidence>
<accession>A0A166QB26</accession>
<gene>
    <name evidence="3" type="ORF">CT0861_01979</name>
</gene>
<keyword evidence="4" id="KW-1185">Reference proteome</keyword>
<protein>
    <submittedName>
        <fullName evidence="3">Pectinesterase</fullName>
    </submittedName>
</protein>
<dbReference type="Pfam" id="PF20150">
    <property type="entry name" value="2EXR"/>
    <property type="match status" value="1"/>
</dbReference>
<name>A0A166QB26_9PEZI</name>
<feature type="region of interest" description="Disordered" evidence="1">
    <location>
        <begin position="96"/>
        <end position="120"/>
    </location>
</feature>